<dbReference type="EMBL" id="FTOI01000001">
    <property type="protein sequence ID" value="SIS43762.1"/>
    <property type="molecule type" value="Genomic_DNA"/>
</dbReference>
<keyword evidence="1" id="KW-0472">Membrane</keyword>
<evidence type="ECO:0000313" key="3">
    <source>
        <dbReference type="Proteomes" id="UP000185839"/>
    </source>
</evidence>
<dbReference type="RefSeq" id="WP_159436406.1">
    <property type="nucleotide sequence ID" value="NZ_FTOI01000001.1"/>
</dbReference>
<evidence type="ECO:0000256" key="1">
    <source>
        <dbReference type="SAM" id="Phobius"/>
    </source>
</evidence>
<dbReference type="AlphaFoldDB" id="A0A1N7J320"/>
<keyword evidence="3" id="KW-1185">Reference proteome</keyword>
<keyword evidence="1" id="KW-0812">Transmembrane</keyword>
<dbReference type="STRING" id="713588.SAMN05421789_10123"/>
<name>A0A1N7J320_9FLAO</name>
<accession>A0A1N7J320</accession>
<feature type="transmembrane region" description="Helical" evidence="1">
    <location>
        <begin position="31"/>
        <end position="51"/>
    </location>
</feature>
<dbReference type="Proteomes" id="UP000185839">
    <property type="component" value="Unassembled WGS sequence"/>
</dbReference>
<gene>
    <name evidence="2" type="ORF">SAMN05421789_10123</name>
</gene>
<evidence type="ECO:0000313" key="2">
    <source>
        <dbReference type="EMBL" id="SIS43762.1"/>
    </source>
</evidence>
<proteinExistence type="predicted"/>
<keyword evidence="1" id="KW-1133">Transmembrane helix</keyword>
<dbReference type="OrthoDB" id="1275079at2"/>
<sequence>MFGIVLGFFILIFGLFLKVTKDPKLATSKKFSWMFILIGILSVVGKLFMMYQKGEI</sequence>
<reference evidence="3" key="1">
    <citation type="submission" date="2017-01" db="EMBL/GenBank/DDBJ databases">
        <authorList>
            <person name="Varghese N."/>
            <person name="Submissions S."/>
        </authorList>
    </citation>
    <scope>NUCLEOTIDE SEQUENCE [LARGE SCALE GENOMIC DNA]</scope>
    <source>
        <strain evidence="3">DSM 23145</strain>
    </source>
</reference>
<organism evidence="2 3">
    <name type="scientific">Kaistella chaponensis</name>
    <dbReference type="NCBI Taxonomy" id="713588"/>
    <lineage>
        <taxon>Bacteria</taxon>
        <taxon>Pseudomonadati</taxon>
        <taxon>Bacteroidota</taxon>
        <taxon>Flavobacteriia</taxon>
        <taxon>Flavobacteriales</taxon>
        <taxon>Weeksellaceae</taxon>
        <taxon>Chryseobacterium group</taxon>
        <taxon>Kaistella</taxon>
    </lineage>
</organism>
<protein>
    <submittedName>
        <fullName evidence="2">Uncharacterized protein</fullName>
    </submittedName>
</protein>